<reference evidence="2 3" key="3">
    <citation type="journal article" date="1999" name="Can. J. Microbiol.">
        <title>Transfer RNA genes and their significance to codon usage in the Pseudomonas aeruginosa lamboid bacteriophage D3.</title>
        <authorList>
            <person name="Kropinski A.M."/>
            <person name="Sibbald M.J."/>
        </authorList>
    </citation>
    <scope>NUCLEOTIDE SEQUENCE [LARGE SCALE GENOMIC DNA]</scope>
</reference>
<reference evidence="2 3" key="4">
    <citation type="journal article" date="1999" name="J. Bacteriol.">
        <title>Cloning and analysis of the capsid morphogenesis genes of Pseudomonas aeruginosa bacteriophage D3: another example of protein chain mail?</title>
        <authorList>
            <person name="Gilakjan Z.A."/>
            <person name="Kropinski A.M."/>
        </authorList>
    </citation>
    <scope>NUCLEOTIDE SEQUENCE [LARGE SCALE GENOMIC DNA]</scope>
</reference>
<reference evidence="2 3" key="5">
    <citation type="journal article" date="2000" name="J. Bacteriol.">
        <title>Sequence of the genome of the temperate, serotype-converting, Pseudomonas aeruginosa bacteriophage D3.</title>
        <authorList>
            <person name="Kropinski A.M."/>
        </authorList>
    </citation>
    <scope>NUCLEOTIDE SEQUENCE [LARGE SCALE GENOMIC DNA]</scope>
</reference>
<organismHost>
    <name type="scientific">Pseudomonas aeruginosa</name>
    <dbReference type="NCBI Taxonomy" id="287"/>
</organismHost>
<dbReference type="Proteomes" id="UP000009085">
    <property type="component" value="Segment"/>
</dbReference>
<name>D4FUN1_BPD3</name>
<sequence length="91" mass="10027">MAVYVDDMNATFGRMKMCHMLADTTEELLAMADKIGVQRKWIQHAGTIKEHFDICLSKKSAALAAGAVAITYPDGVAEIMKQRRERLQGGA</sequence>
<proteinExistence type="predicted"/>
<reference evidence="2 3" key="2">
    <citation type="journal article" date="1996" name="Gene">
        <title>Genetic and sequence analysis of the cos region of the temperate Pseudomonas aeruginosa bacteriophage, D3.</title>
        <authorList>
            <person name="Sharp R."/>
            <person name="Jansons I.S."/>
            <person name="Gertman E."/>
            <person name="Kropinski A.M."/>
        </authorList>
    </citation>
    <scope>NUCLEOTIDE SEQUENCE [LARGE SCALE GENOMIC DNA]</scope>
</reference>
<dbReference type="Pfam" id="PF13223">
    <property type="entry name" value="DUF4031"/>
    <property type="match status" value="1"/>
</dbReference>
<dbReference type="EMBL" id="AF165214">
    <property type="protein sequence ID" value="ADE05849.1"/>
    <property type="molecule type" value="Genomic_DNA"/>
</dbReference>
<accession>D4FUN1</accession>
<evidence type="ECO:0000313" key="2">
    <source>
        <dbReference type="EMBL" id="ADE05849.1"/>
    </source>
</evidence>
<evidence type="ECO:0000259" key="1">
    <source>
        <dbReference type="Pfam" id="PF13223"/>
    </source>
</evidence>
<protein>
    <recommendedName>
        <fullName evidence="1">DUF4031 domain-containing protein</fullName>
    </recommendedName>
</protein>
<reference evidence="2 3" key="1">
    <citation type="journal article" date="1994" name="J. Bacteriol.">
        <title>Cloning of the early promoters of Pseudomonas aeruginosa bacteriophage D3: sequence of the immunity region of D3.</title>
        <authorList>
            <person name="Farinha M.A."/>
            <person name="Allan B.J."/>
            <person name="Gertman E.M."/>
            <person name="Ronald S.L."/>
            <person name="Kropinski A.M."/>
        </authorList>
    </citation>
    <scope>NUCLEOTIDE SEQUENCE [LARGE SCALE GENOMIC DNA]</scope>
</reference>
<dbReference type="GeneID" id="26066734"/>
<dbReference type="KEGG" id="vg:26066734"/>
<dbReference type="InterPro" id="IPR025109">
    <property type="entry name" value="DUF4031"/>
</dbReference>
<evidence type="ECO:0000313" key="3">
    <source>
        <dbReference type="Proteomes" id="UP000009085"/>
    </source>
</evidence>
<keyword evidence="3" id="KW-1185">Reference proteome</keyword>
<organism evidence="2 3">
    <name type="scientific">Pseudomonas phage D3</name>
    <name type="common">Bacteriophage D3</name>
    <dbReference type="NCBI Taxonomy" id="2932880"/>
    <lineage>
        <taxon>Viruses</taxon>
        <taxon>Duplodnaviria</taxon>
        <taxon>Heunggongvirae</taxon>
        <taxon>Uroviricota</taxon>
        <taxon>Caudoviricetes</taxon>
        <taxon>Detrevirus</taxon>
        <taxon>Detrevirus D3</taxon>
    </lineage>
</organism>
<gene>
    <name evidence="2" type="primary">orf63.5</name>
</gene>
<feature type="domain" description="DUF4031" evidence="1">
    <location>
        <begin position="3"/>
        <end position="73"/>
    </location>
</feature>
<dbReference type="RefSeq" id="YP_009173789.1">
    <property type="nucleotide sequence ID" value="NC_002484.2"/>
</dbReference>